<dbReference type="InterPro" id="IPR052221">
    <property type="entry name" value="SLC35F_Transporter"/>
</dbReference>
<feature type="transmembrane region" description="Helical" evidence="8">
    <location>
        <begin position="260"/>
        <end position="279"/>
    </location>
</feature>
<evidence type="ECO:0000256" key="6">
    <source>
        <dbReference type="ARBA" id="ARBA00023136"/>
    </source>
</evidence>
<dbReference type="GeneID" id="43581068"/>
<feature type="compositionally biased region" description="Basic and acidic residues" evidence="7">
    <location>
        <begin position="421"/>
        <end position="452"/>
    </location>
</feature>
<dbReference type="Proteomes" id="UP000398389">
    <property type="component" value="Unassembled WGS sequence"/>
</dbReference>
<evidence type="ECO:0000256" key="5">
    <source>
        <dbReference type="ARBA" id="ARBA00022989"/>
    </source>
</evidence>
<feature type="transmembrane region" description="Helical" evidence="8">
    <location>
        <begin position="99"/>
        <end position="120"/>
    </location>
</feature>
<feature type="transmembrane region" description="Helical" evidence="8">
    <location>
        <begin position="195"/>
        <end position="215"/>
    </location>
</feature>
<comment type="similarity">
    <text evidence="2">Belongs to the SLC35F solute transporter family.</text>
</comment>
<keyword evidence="10" id="KW-1185">Reference proteome</keyword>
<accession>A0A5E8BEB4</accession>
<keyword evidence="3" id="KW-0813">Transport</keyword>
<evidence type="ECO:0000256" key="1">
    <source>
        <dbReference type="ARBA" id="ARBA00004141"/>
    </source>
</evidence>
<keyword evidence="5 8" id="KW-1133">Transmembrane helix</keyword>
<protein>
    <recommendedName>
        <fullName evidence="11">EamA domain-containing protein</fullName>
    </recommendedName>
</protein>
<keyword evidence="6 8" id="KW-0472">Membrane</keyword>
<reference evidence="9 10" key="1">
    <citation type="submission" date="2019-09" db="EMBL/GenBank/DDBJ databases">
        <authorList>
            <person name="Brejova B."/>
        </authorList>
    </citation>
    <scope>NUCLEOTIDE SEQUENCE [LARGE SCALE GENOMIC DNA]</scope>
</reference>
<dbReference type="EMBL" id="CABVLU010000002">
    <property type="protein sequence ID" value="VVT49394.1"/>
    <property type="molecule type" value="Genomic_DNA"/>
</dbReference>
<feature type="transmembrane region" description="Helical" evidence="8">
    <location>
        <begin position="320"/>
        <end position="342"/>
    </location>
</feature>
<keyword evidence="4 8" id="KW-0812">Transmembrane</keyword>
<feature type="transmembrane region" description="Helical" evidence="8">
    <location>
        <begin position="291"/>
        <end position="308"/>
    </location>
</feature>
<feature type="transmembrane region" description="Helical" evidence="8">
    <location>
        <begin position="222"/>
        <end position="240"/>
    </location>
</feature>
<feature type="transmembrane region" description="Helical" evidence="8">
    <location>
        <begin position="132"/>
        <end position="151"/>
    </location>
</feature>
<organism evidence="9 10">
    <name type="scientific">Magnusiomyces paraingens</name>
    <dbReference type="NCBI Taxonomy" id="2606893"/>
    <lineage>
        <taxon>Eukaryota</taxon>
        <taxon>Fungi</taxon>
        <taxon>Dikarya</taxon>
        <taxon>Ascomycota</taxon>
        <taxon>Saccharomycotina</taxon>
        <taxon>Dipodascomycetes</taxon>
        <taxon>Dipodascales</taxon>
        <taxon>Dipodascaceae</taxon>
        <taxon>Magnusiomyces</taxon>
    </lineage>
</organism>
<evidence type="ECO:0000313" key="9">
    <source>
        <dbReference type="EMBL" id="VVT49394.1"/>
    </source>
</evidence>
<feature type="region of interest" description="Disordered" evidence="7">
    <location>
        <begin position="1"/>
        <end position="25"/>
    </location>
</feature>
<dbReference type="InterPro" id="IPR037185">
    <property type="entry name" value="EmrE-like"/>
</dbReference>
<comment type="subcellular location">
    <subcellularLocation>
        <location evidence="1">Membrane</location>
        <topology evidence="1">Multi-pass membrane protein</topology>
    </subcellularLocation>
</comment>
<dbReference type="SUPFAM" id="SSF103481">
    <property type="entry name" value="Multidrug resistance efflux transporter EmrE"/>
    <property type="match status" value="1"/>
</dbReference>
<gene>
    <name evidence="9" type="ORF">SAPINGB_P002249</name>
</gene>
<evidence type="ECO:0000256" key="4">
    <source>
        <dbReference type="ARBA" id="ARBA00022692"/>
    </source>
</evidence>
<feature type="transmembrane region" description="Helical" evidence="8">
    <location>
        <begin position="375"/>
        <end position="394"/>
    </location>
</feature>
<evidence type="ECO:0008006" key="11">
    <source>
        <dbReference type="Google" id="ProtNLM"/>
    </source>
</evidence>
<evidence type="ECO:0000256" key="7">
    <source>
        <dbReference type="SAM" id="MobiDB-lite"/>
    </source>
</evidence>
<dbReference type="GO" id="GO:0016020">
    <property type="term" value="C:membrane"/>
    <property type="evidence" value="ECO:0007669"/>
    <property type="project" value="UniProtKB-SubCell"/>
</dbReference>
<dbReference type="GO" id="GO:0022857">
    <property type="term" value="F:transmembrane transporter activity"/>
    <property type="evidence" value="ECO:0007669"/>
    <property type="project" value="InterPro"/>
</dbReference>
<sequence>MSSSSLPSKSNHTDTIKPVDPFYGSVDSKVPETEIYEEQDIVKDSYDRDTVVEVDSATITATAATNQLDIYPTDQPIGFWKKTGLKLNSYFPFIFSKRFAIIFVHGQILSLCIVSTNTLTTFMSNNGVNIPAFQSLFVYVILALIFVPYTIYKHGFLHLFKQIWFRSGWKYFILAFADVQGNYFIVKAYNYTNLLSASLLDNLAIVFVVILSFLFLKVRYHWAQCLGIIVCIGGSVVVVVSDLLTDKNWAPSDPLKGDLFVVLSAFCYGLSNVLEEFLVSKAPVYEVVGQLGFFGTFIIGVQCAIFERGSMRNANWQPKIGGYLTGYTLSMLILYCTAPILFRMSSSAFYNLSLLTSDFWSLIIGIRVFGYYVFWLYPVGFVCIIIGVIIYHLVPKSRKTEANKPWLGENQELGVSGFGTAKRDIERKEQTKNNVDDDAKSPDEESSRPIDF</sequence>
<feature type="compositionally biased region" description="Polar residues" evidence="7">
    <location>
        <begin position="1"/>
        <end position="10"/>
    </location>
</feature>
<dbReference type="RefSeq" id="XP_031852859.1">
    <property type="nucleotide sequence ID" value="XM_031996968.1"/>
</dbReference>
<feature type="region of interest" description="Disordered" evidence="7">
    <location>
        <begin position="418"/>
        <end position="452"/>
    </location>
</feature>
<evidence type="ECO:0000256" key="3">
    <source>
        <dbReference type="ARBA" id="ARBA00022448"/>
    </source>
</evidence>
<evidence type="ECO:0000256" key="2">
    <source>
        <dbReference type="ARBA" id="ARBA00007863"/>
    </source>
</evidence>
<name>A0A5E8BEB4_9ASCO</name>
<dbReference type="Pfam" id="PF06027">
    <property type="entry name" value="SLC35F"/>
    <property type="match status" value="1"/>
</dbReference>
<dbReference type="PANTHER" id="PTHR14233">
    <property type="entry name" value="DUF914-RELATED"/>
    <property type="match status" value="1"/>
</dbReference>
<proteinExistence type="inferred from homology"/>
<dbReference type="InterPro" id="IPR009262">
    <property type="entry name" value="SLC35_F1/F2/F6"/>
</dbReference>
<evidence type="ECO:0000313" key="10">
    <source>
        <dbReference type="Proteomes" id="UP000398389"/>
    </source>
</evidence>
<feature type="transmembrane region" description="Helical" evidence="8">
    <location>
        <begin position="349"/>
        <end position="369"/>
    </location>
</feature>
<dbReference type="AlphaFoldDB" id="A0A5E8BEB4"/>
<dbReference type="OrthoDB" id="429955at2759"/>
<evidence type="ECO:0000256" key="8">
    <source>
        <dbReference type="SAM" id="Phobius"/>
    </source>
</evidence>
<dbReference type="PANTHER" id="PTHR14233:SF4">
    <property type="entry name" value="SOLUTE CARRIER FAMILY 35 MEMBER F2"/>
    <property type="match status" value="1"/>
</dbReference>